<feature type="compositionally biased region" description="Low complexity" evidence="1">
    <location>
        <begin position="60"/>
        <end position="78"/>
    </location>
</feature>
<feature type="region of interest" description="Disordered" evidence="1">
    <location>
        <begin position="312"/>
        <end position="333"/>
    </location>
</feature>
<protein>
    <recommendedName>
        <fullName evidence="3">Peptidase aspartic putative domain-containing protein</fullName>
    </recommendedName>
</protein>
<feature type="region of interest" description="Disordered" evidence="1">
    <location>
        <begin position="541"/>
        <end position="606"/>
    </location>
</feature>
<name>A0A182IKV0_ANOAO</name>
<dbReference type="AlphaFoldDB" id="A0A182IKV0"/>
<sequence length="809" mass="88518">MSSSDPASDDPGVDAKSAMQQDERTPAKGPTSLVSGGEERSSNTAAAATIGGVTPRLVRRSPSPTPGTSRSTTLSAATTGGGTPEWVRNCDMAETPQSTTAQVRKDGPTAAQEFRLERAHGETARSVNGVDRKRRQREAMAKRKAILELELQMLELEASEDEEAEEMEQWLRETDRCGAEAPHGDKPQACETAVLFASTGCPPAVSAEKTPGHGRDDWAAFQECRRAIDAKARAAAMADPTKAFATEAGINQHTYSHMIRTNATITPHGLGTAHSADIYGHMASTHASYHGFTAHPGNTAHATHTYNKVHTSKLPQTDHPTNNALPGDSSRDGTFGVTFLSQSQISARQVTNRELPTFSGSPEEWLTFIANYDHSTAICGYSDEENLLRLQRALKGAARQTVGPLLMLPAGLREAMDTLKARYGHPEMIVESMVERVRKLPAPRADKLETLADFGFAVRTLCATVRATGLQEYMFNMALLRELVNKLPPTTRVEWARHKKQLMERRSAEQQWSGVSLSDFGKWIGDLAEDVSGVIPYAPVNVDSKREPDRRTSTGPPRAHQFYPRFPPQHQPYRSENRPAHEPNRGQPSTSYVHTNSHSSAAQPPNPAPGCVLCQGRCASLDRCAKFVAMTAIERRAVINKRKRCKRCLDEHRGKCNFPSLCGVNGCSFQHHPLLHEGIRQQQQESEQVNAHANAADGTVLLKYLPVIVHGPRGQVRTYAFVDEGSTSTLMDHELLAELGLTGTAHPMSLQWTGHVTREEKDSVRVNVRISGTGAVSATHELIDVRTVRELALPAQTLAIPSLARRYLT</sequence>
<feature type="compositionally biased region" description="Polar residues" evidence="1">
    <location>
        <begin position="586"/>
        <end position="603"/>
    </location>
</feature>
<dbReference type="InterPro" id="IPR005312">
    <property type="entry name" value="DUF1759"/>
</dbReference>
<evidence type="ECO:0000256" key="1">
    <source>
        <dbReference type="SAM" id="MobiDB-lite"/>
    </source>
</evidence>
<evidence type="ECO:0000313" key="2">
    <source>
        <dbReference type="EnsemblMetazoa" id="AATE001064-PA.1"/>
    </source>
</evidence>
<dbReference type="Pfam" id="PF03564">
    <property type="entry name" value="DUF1759"/>
    <property type="match status" value="1"/>
</dbReference>
<feature type="compositionally biased region" description="Basic and acidic residues" evidence="1">
    <location>
        <begin position="114"/>
        <end position="123"/>
    </location>
</feature>
<feature type="compositionally biased region" description="Basic and acidic residues" evidence="1">
    <location>
        <begin position="543"/>
        <end position="552"/>
    </location>
</feature>
<dbReference type="EnsemblMetazoa" id="AATE001064-RA">
    <property type="protein sequence ID" value="AATE001064-PA.1"/>
    <property type="gene ID" value="AATE001064"/>
</dbReference>
<evidence type="ECO:0008006" key="3">
    <source>
        <dbReference type="Google" id="ProtNLM"/>
    </source>
</evidence>
<reference evidence="2" key="1">
    <citation type="submission" date="2022-08" db="UniProtKB">
        <authorList>
            <consortium name="EnsemblMetazoa"/>
        </authorList>
    </citation>
    <scope>IDENTIFICATION</scope>
    <source>
        <strain evidence="2">EBRO</strain>
    </source>
</reference>
<dbReference type="VEuPathDB" id="VectorBase:AATE001064"/>
<organism evidence="2">
    <name type="scientific">Anopheles atroparvus</name>
    <name type="common">European mosquito</name>
    <dbReference type="NCBI Taxonomy" id="41427"/>
    <lineage>
        <taxon>Eukaryota</taxon>
        <taxon>Metazoa</taxon>
        <taxon>Ecdysozoa</taxon>
        <taxon>Arthropoda</taxon>
        <taxon>Hexapoda</taxon>
        <taxon>Insecta</taxon>
        <taxon>Pterygota</taxon>
        <taxon>Neoptera</taxon>
        <taxon>Endopterygota</taxon>
        <taxon>Diptera</taxon>
        <taxon>Nematocera</taxon>
        <taxon>Culicoidea</taxon>
        <taxon>Culicidae</taxon>
        <taxon>Anophelinae</taxon>
        <taxon>Anopheles</taxon>
    </lineage>
</organism>
<proteinExistence type="predicted"/>
<dbReference type="PANTHER" id="PTHR47331">
    <property type="entry name" value="PHD-TYPE DOMAIN-CONTAINING PROTEIN"/>
    <property type="match status" value="1"/>
</dbReference>
<feature type="region of interest" description="Disordered" evidence="1">
    <location>
        <begin position="1"/>
        <end position="135"/>
    </location>
</feature>
<dbReference type="EMBL" id="AXCP01009413">
    <property type="status" value="NOT_ANNOTATED_CDS"/>
    <property type="molecule type" value="Genomic_DNA"/>
</dbReference>
<dbReference type="STRING" id="41427.A0A182IKV0"/>
<accession>A0A182IKV0</accession>
<dbReference type="PANTHER" id="PTHR47331:SF1">
    <property type="entry name" value="GAG-LIKE PROTEIN"/>
    <property type="match status" value="1"/>
</dbReference>
<feature type="compositionally biased region" description="Basic and acidic residues" evidence="1">
    <location>
        <begin position="573"/>
        <end position="584"/>
    </location>
</feature>
<feature type="compositionally biased region" description="Polar residues" evidence="1">
    <location>
        <begin position="312"/>
        <end position="324"/>
    </location>
</feature>